<feature type="transmembrane region" description="Helical" evidence="12">
    <location>
        <begin position="152"/>
        <end position="172"/>
    </location>
</feature>
<dbReference type="GeneID" id="103501307"/>
<feature type="domain" description="RING-type" evidence="13">
    <location>
        <begin position="10"/>
        <end position="53"/>
    </location>
</feature>
<keyword evidence="5 11" id="KW-0863">Zinc-finger</keyword>
<evidence type="ECO:0000256" key="3">
    <source>
        <dbReference type="ARBA" id="ARBA00022692"/>
    </source>
</evidence>
<reference evidence="15" key="1">
    <citation type="submission" date="2025-08" db="UniProtKB">
        <authorList>
            <consortium name="RefSeq"/>
        </authorList>
    </citation>
    <scope>IDENTIFICATION</scope>
    <source>
        <tissue evidence="15">Stem</tissue>
    </source>
</reference>
<dbReference type="RefSeq" id="XP_008463070.1">
    <property type="nucleotide sequence ID" value="XM_008464848.3"/>
</dbReference>
<keyword evidence="14" id="KW-1185">Reference proteome</keyword>
<evidence type="ECO:0000256" key="9">
    <source>
        <dbReference type="ARBA" id="ARBA00030110"/>
    </source>
</evidence>
<dbReference type="GO" id="GO:0061630">
    <property type="term" value="F:ubiquitin protein ligase activity"/>
    <property type="evidence" value="ECO:0007669"/>
    <property type="project" value="InterPro"/>
</dbReference>
<dbReference type="InParanoid" id="A0A1S3CIS2"/>
<proteinExistence type="predicted"/>
<dbReference type="Pfam" id="PF06803">
    <property type="entry name" value="DUF1232"/>
    <property type="match status" value="1"/>
</dbReference>
<feature type="transmembrane region" description="Helical" evidence="12">
    <location>
        <begin position="128"/>
        <end position="146"/>
    </location>
</feature>
<accession>A0A1S3CIS2</accession>
<keyword evidence="3 12" id="KW-0812">Transmembrane</keyword>
<dbReference type="KEGG" id="cmo:103501307"/>
<evidence type="ECO:0000256" key="12">
    <source>
        <dbReference type="SAM" id="Phobius"/>
    </source>
</evidence>
<dbReference type="PROSITE" id="PS00518">
    <property type="entry name" value="ZF_RING_1"/>
    <property type="match status" value="1"/>
</dbReference>
<dbReference type="InterPro" id="IPR010652">
    <property type="entry name" value="DUF1232"/>
</dbReference>
<dbReference type="Proteomes" id="UP001652600">
    <property type="component" value="Chromosome 3"/>
</dbReference>
<dbReference type="AlphaFoldDB" id="A0A1S3CIS2"/>
<dbReference type="GO" id="GO:0012505">
    <property type="term" value="C:endomembrane system"/>
    <property type="evidence" value="ECO:0007669"/>
    <property type="project" value="UniProtKB-SubCell"/>
</dbReference>
<evidence type="ECO:0000256" key="11">
    <source>
        <dbReference type="PROSITE-ProRule" id="PRU00175"/>
    </source>
</evidence>
<dbReference type="InterPro" id="IPR038896">
    <property type="entry name" value="RNF170"/>
</dbReference>
<dbReference type="SMART" id="SM00184">
    <property type="entry name" value="RING"/>
    <property type="match status" value="1"/>
</dbReference>
<evidence type="ECO:0000256" key="8">
    <source>
        <dbReference type="ARBA" id="ARBA00023136"/>
    </source>
</evidence>
<dbReference type="InterPro" id="IPR001841">
    <property type="entry name" value="Znf_RING"/>
</dbReference>
<evidence type="ECO:0000256" key="7">
    <source>
        <dbReference type="ARBA" id="ARBA00022989"/>
    </source>
</evidence>
<dbReference type="FunCoup" id="A0A1S3CIS2">
    <property type="interactions" value="1381"/>
</dbReference>
<dbReference type="PROSITE" id="PS50089">
    <property type="entry name" value="ZF_RING_2"/>
    <property type="match status" value="1"/>
</dbReference>
<keyword evidence="7 12" id="KW-1133">Transmembrane helix</keyword>
<protein>
    <recommendedName>
        <fullName evidence="2">E3 ubiquitin-protein ligase RNF170</fullName>
    </recommendedName>
    <alternativeName>
        <fullName evidence="10">RING finger protein 170</fullName>
    </alternativeName>
    <alternativeName>
        <fullName evidence="9">RING-type E3 ubiquitin transferase RNF170</fullName>
    </alternativeName>
</protein>
<evidence type="ECO:0000256" key="5">
    <source>
        <dbReference type="ARBA" id="ARBA00022771"/>
    </source>
</evidence>
<dbReference type="SUPFAM" id="SSF57850">
    <property type="entry name" value="RING/U-box"/>
    <property type="match status" value="1"/>
</dbReference>
<dbReference type="InterPro" id="IPR013083">
    <property type="entry name" value="Znf_RING/FYVE/PHD"/>
</dbReference>
<keyword evidence="4" id="KW-0479">Metal-binding</keyword>
<evidence type="ECO:0000256" key="10">
    <source>
        <dbReference type="ARBA" id="ARBA00031107"/>
    </source>
</evidence>
<evidence type="ECO:0000313" key="14">
    <source>
        <dbReference type="Proteomes" id="UP001652600"/>
    </source>
</evidence>
<keyword evidence="6" id="KW-0862">Zinc</keyword>
<dbReference type="Gene3D" id="3.30.40.10">
    <property type="entry name" value="Zinc/RING finger domain, C3HC4 (zinc finger)"/>
    <property type="match status" value="1"/>
</dbReference>
<dbReference type="PANTHER" id="PTHR22894">
    <property type="entry name" value="RING-TYPE DOMAIN-CONTAINING PROTEIN"/>
    <property type="match status" value="1"/>
</dbReference>
<dbReference type="eggNOG" id="KOG2164">
    <property type="taxonomic scope" value="Eukaryota"/>
</dbReference>
<keyword evidence="8 12" id="KW-0472">Membrane</keyword>
<sequence>MDGPPAGDICSICHGRFNIPCQANCSHWFCGKCIMLVWDHGSPLQPCKCPLCRRSITLLVPSEVSPIQQSDPEVARVLNNIRTYNRHFGGNSTDLSQRLQDLPFLLRRLLQELLNPQRSLPLVIRTRVYIAMVLSVVYTVSPIDIIPEALLGLFGLMDDILILLICFLYIAAMYRSVLYNRHGGT</sequence>
<evidence type="ECO:0000256" key="4">
    <source>
        <dbReference type="ARBA" id="ARBA00022723"/>
    </source>
</evidence>
<organism evidence="14 15">
    <name type="scientific">Cucumis melo</name>
    <name type="common">Muskmelon</name>
    <dbReference type="NCBI Taxonomy" id="3656"/>
    <lineage>
        <taxon>Eukaryota</taxon>
        <taxon>Viridiplantae</taxon>
        <taxon>Streptophyta</taxon>
        <taxon>Embryophyta</taxon>
        <taxon>Tracheophyta</taxon>
        <taxon>Spermatophyta</taxon>
        <taxon>Magnoliopsida</taxon>
        <taxon>eudicotyledons</taxon>
        <taxon>Gunneridae</taxon>
        <taxon>Pentapetalae</taxon>
        <taxon>rosids</taxon>
        <taxon>fabids</taxon>
        <taxon>Cucurbitales</taxon>
        <taxon>Cucurbitaceae</taxon>
        <taxon>Benincaseae</taxon>
        <taxon>Cucumis</taxon>
    </lineage>
</organism>
<evidence type="ECO:0000256" key="2">
    <source>
        <dbReference type="ARBA" id="ARBA00014068"/>
    </source>
</evidence>
<dbReference type="OrthoDB" id="9049620at2759"/>
<dbReference type="InterPro" id="IPR017907">
    <property type="entry name" value="Znf_RING_CS"/>
</dbReference>
<evidence type="ECO:0000259" key="13">
    <source>
        <dbReference type="PROSITE" id="PS50089"/>
    </source>
</evidence>
<evidence type="ECO:0000256" key="6">
    <source>
        <dbReference type="ARBA" id="ARBA00022833"/>
    </source>
</evidence>
<evidence type="ECO:0000313" key="15">
    <source>
        <dbReference type="RefSeq" id="XP_008463070.1"/>
    </source>
</evidence>
<comment type="subcellular location">
    <subcellularLocation>
        <location evidence="1">Endomembrane system</location>
        <topology evidence="1">Multi-pass membrane protein</topology>
    </subcellularLocation>
</comment>
<dbReference type="PANTHER" id="PTHR22894:SF5">
    <property type="entry name" value="RING-TYPE DOMAIN-CONTAINING PROTEIN"/>
    <property type="match status" value="1"/>
</dbReference>
<gene>
    <name evidence="15" type="primary">LOC103501307</name>
</gene>
<name>A0A1S3CIS2_CUCME</name>
<dbReference type="GO" id="GO:0008270">
    <property type="term" value="F:zinc ion binding"/>
    <property type="evidence" value="ECO:0007669"/>
    <property type="project" value="UniProtKB-KW"/>
</dbReference>
<evidence type="ECO:0000256" key="1">
    <source>
        <dbReference type="ARBA" id="ARBA00004127"/>
    </source>
</evidence>